<comment type="caution">
    <text evidence="1">The sequence shown here is derived from an EMBL/GenBank/DDBJ whole genome shotgun (WGS) entry which is preliminary data.</text>
</comment>
<name>A0ACB0L252_TRIPR</name>
<gene>
    <name evidence="1" type="ORF">MILVUS5_LOCUS28875</name>
</gene>
<reference evidence="1" key="1">
    <citation type="submission" date="2023-10" db="EMBL/GenBank/DDBJ databases">
        <authorList>
            <person name="Rodriguez Cubillos JULIANA M."/>
            <person name="De Vega J."/>
        </authorList>
    </citation>
    <scope>NUCLEOTIDE SEQUENCE</scope>
</reference>
<evidence type="ECO:0000313" key="1">
    <source>
        <dbReference type="EMBL" id="CAJ2663439.1"/>
    </source>
</evidence>
<organism evidence="1 2">
    <name type="scientific">Trifolium pratense</name>
    <name type="common">Red clover</name>
    <dbReference type="NCBI Taxonomy" id="57577"/>
    <lineage>
        <taxon>Eukaryota</taxon>
        <taxon>Viridiplantae</taxon>
        <taxon>Streptophyta</taxon>
        <taxon>Embryophyta</taxon>
        <taxon>Tracheophyta</taxon>
        <taxon>Spermatophyta</taxon>
        <taxon>Magnoliopsida</taxon>
        <taxon>eudicotyledons</taxon>
        <taxon>Gunneridae</taxon>
        <taxon>Pentapetalae</taxon>
        <taxon>rosids</taxon>
        <taxon>fabids</taxon>
        <taxon>Fabales</taxon>
        <taxon>Fabaceae</taxon>
        <taxon>Papilionoideae</taxon>
        <taxon>50 kb inversion clade</taxon>
        <taxon>NPAAA clade</taxon>
        <taxon>Hologalegina</taxon>
        <taxon>IRL clade</taxon>
        <taxon>Trifolieae</taxon>
        <taxon>Trifolium</taxon>
    </lineage>
</organism>
<evidence type="ECO:0000313" key="2">
    <source>
        <dbReference type="Proteomes" id="UP001177021"/>
    </source>
</evidence>
<proteinExistence type="predicted"/>
<keyword evidence="2" id="KW-1185">Reference proteome</keyword>
<dbReference type="EMBL" id="CASHSV030000409">
    <property type="protein sequence ID" value="CAJ2663439.1"/>
    <property type="molecule type" value="Genomic_DNA"/>
</dbReference>
<protein>
    <submittedName>
        <fullName evidence="1">Uncharacterized protein</fullName>
    </submittedName>
</protein>
<accession>A0ACB0L252</accession>
<dbReference type="Proteomes" id="UP001177021">
    <property type="component" value="Unassembled WGS sequence"/>
</dbReference>
<sequence length="66" mass="7357">MACIGICMVLLLYAGCNLELIRVGFGISFAEMMEDMLKTRSIEWSLFCEGLPHVLAWSLGLYVLAI</sequence>